<dbReference type="SUPFAM" id="SSF82185">
    <property type="entry name" value="Histone H3 K4-specific methyltransferase SET7/9 N-terminal domain"/>
    <property type="match status" value="1"/>
</dbReference>
<dbReference type="PROSITE" id="PS50088">
    <property type="entry name" value="ANK_REPEAT"/>
    <property type="match status" value="1"/>
</dbReference>
<organism evidence="4 5">
    <name type="scientific">Vanessa tameamea</name>
    <name type="common">Kamehameha butterfly</name>
    <dbReference type="NCBI Taxonomy" id="334116"/>
    <lineage>
        <taxon>Eukaryota</taxon>
        <taxon>Metazoa</taxon>
        <taxon>Ecdysozoa</taxon>
        <taxon>Arthropoda</taxon>
        <taxon>Hexapoda</taxon>
        <taxon>Insecta</taxon>
        <taxon>Pterygota</taxon>
        <taxon>Neoptera</taxon>
        <taxon>Endopterygota</taxon>
        <taxon>Lepidoptera</taxon>
        <taxon>Glossata</taxon>
        <taxon>Ditrysia</taxon>
        <taxon>Papilionoidea</taxon>
        <taxon>Nymphalidae</taxon>
        <taxon>Nymphalinae</taxon>
        <taxon>Vanessa</taxon>
    </lineage>
</organism>
<dbReference type="Proteomes" id="UP001652626">
    <property type="component" value="Chromosome 2"/>
</dbReference>
<dbReference type="InterPro" id="IPR053064">
    <property type="entry name" value="Ankyrin-MYND_domain-protein"/>
</dbReference>
<name>A0ABM4AMU7_VANTA</name>
<dbReference type="Gene3D" id="1.25.40.20">
    <property type="entry name" value="Ankyrin repeat-containing domain"/>
    <property type="match status" value="2"/>
</dbReference>
<dbReference type="SUPFAM" id="SSF48403">
    <property type="entry name" value="Ankyrin repeat"/>
    <property type="match status" value="2"/>
</dbReference>
<proteinExistence type="predicted"/>
<evidence type="ECO:0000256" key="1">
    <source>
        <dbReference type="ARBA" id="ARBA00022737"/>
    </source>
</evidence>
<feature type="compositionally biased region" description="Basic and acidic residues" evidence="3">
    <location>
        <begin position="824"/>
        <end position="838"/>
    </location>
</feature>
<protein>
    <submittedName>
        <fullName evidence="5">Ankyrin repeat and MYND domain-containing protein 1-like</fullName>
    </submittedName>
</protein>
<feature type="region of interest" description="Disordered" evidence="3">
    <location>
        <begin position="824"/>
        <end position="845"/>
    </location>
</feature>
<dbReference type="SMART" id="SM00698">
    <property type="entry name" value="MORN"/>
    <property type="match status" value="2"/>
</dbReference>
<keyword evidence="4" id="KW-1185">Reference proteome</keyword>
<dbReference type="InterPro" id="IPR003409">
    <property type="entry name" value="MORN"/>
</dbReference>
<evidence type="ECO:0000256" key="2">
    <source>
        <dbReference type="PROSITE-ProRule" id="PRU00023"/>
    </source>
</evidence>
<sequence length="1017" mass="116654">MDTRDYQQYYIGNKDDESRKHGKGENHWSGVKSLEWYEGHFVRDTMHGIGDYYCRFRGPEKAIENAVTYEGYFYCNQFHGYGTMSYPNGKTFTGLFLSNVRWGPGVENQADMHDNVGLWRGSQLVRLAWRPSALNIVPDFMSISSGRTLVESHRIILTSKVETVGEVNSAIELLKRCGADPRVAVERWKKVYPKNCSDIRSPLCHIDFLNHNYYDGKICTLNEKDESSDNKDLRDDEAETYYAWSNNSVMINMMKHSYKHEKQRNPLIFDLTSVLSGPRIKFKPAGSQELLCRTLLMACYLGYIAEVAKLINGKKINPDVCDIQGNSAIMYAVCGDHPDIINFLVEAGANVDYYNDNCCSPFAVALMRYTCARNDIVSNGMLYAMLPPAATPAPPPVEQKVFEWNLIRDQSSTSAGGTLTKIPSKIARNMSSKKIKSVLSIEDQSPIKKKNDPQPQILDPEDDPFSEELRLYNDVSREYCIKVTDSFTLSNGANAISYLFDVNDMVKEIEANEEDQKKAEKVPKKVSSKVIKETMKTSKEAMWDTNEKEKVSIDSAEKLKIDMYVLKKLSKIMFTILQLLSNGADPKSVQFPQPALFIAVTSNCPDLLRHLVQYGANINESYPQVFDYTCLDVVVSRPITQTNFEMIIVLLENGADVNHRLVYTQETKDPTNSHVTIYGPTLLHVLITKKTDNINEEDIRRQLLELLLEHNCDPIVQFKGRSAIDLAMNKNLDLFNAFIKHPKVNLNAIINDANQSILVKLFSMSYFRSITGAERLQTLTNLLLFGADPLIECQNDESVYQNIFIYTNKFQIRIFDQAGKQDLKSKKPDKTKKDDKLSTKSMGKMTSDDVDDYKQATDLMTDCARLIYIRWLQAKLMKELIVVVNKYRHRHWNMIIKELNTNIYGLWLAPQRCLEMWDILSSTKKKIYNDKQVLRHLLCMVIFMSWKNYGQKHVNENCEQTLTASLRDMIESDVTHLLRQHNVRRKLTLELDVETMNRSYVKPELVVDVSLLYKNFI</sequence>
<evidence type="ECO:0000313" key="4">
    <source>
        <dbReference type="Proteomes" id="UP001652626"/>
    </source>
</evidence>
<dbReference type="PROSITE" id="PS50297">
    <property type="entry name" value="ANK_REP_REGION"/>
    <property type="match status" value="1"/>
</dbReference>
<dbReference type="SMART" id="SM00248">
    <property type="entry name" value="ANK"/>
    <property type="match status" value="5"/>
</dbReference>
<dbReference type="PANTHER" id="PTHR15897:SF2">
    <property type="entry name" value="ANKYRIN REPEAT AND MYND DOMAIN-CONTAINING PROTEIN 1"/>
    <property type="match status" value="1"/>
</dbReference>
<feature type="repeat" description="ANK" evidence="2">
    <location>
        <begin position="324"/>
        <end position="356"/>
    </location>
</feature>
<evidence type="ECO:0000256" key="3">
    <source>
        <dbReference type="SAM" id="MobiDB-lite"/>
    </source>
</evidence>
<keyword evidence="2" id="KW-0040">ANK repeat</keyword>
<dbReference type="Pfam" id="PF02493">
    <property type="entry name" value="MORN"/>
    <property type="match status" value="2"/>
</dbReference>
<feature type="region of interest" description="Disordered" evidence="3">
    <location>
        <begin position="442"/>
        <end position="463"/>
    </location>
</feature>
<gene>
    <name evidence="5" type="primary">LOC113393780</name>
</gene>
<dbReference type="InterPro" id="IPR036770">
    <property type="entry name" value="Ankyrin_rpt-contain_sf"/>
</dbReference>
<keyword evidence="1" id="KW-0677">Repeat</keyword>
<dbReference type="GeneID" id="113393780"/>
<dbReference type="RefSeq" id="XP_064072621.1">
    <property type="nucleotide sequence ID" value="XM_064216551.1"/>
</dbReference>
<reference evidence="4" key="1">
    <citation type="submission" date="2025-05" db="UniProtKB">
        <authorList>
            <consortium name="RefSeq"/>
        </authorList>
    </citation>
    <scope>NUCLEOTIDE SEQUENCE [LARGE SCALE GENOMIC DNA]</scope>
</reference>
<accession>A0ABM4AMU7</accession>
<dbReference type="PANTHER" id="PTHR15897">
    <property type="entry name" value="ANKYRIN REPEAT AND MYND DOMAIN PROTEIN 1"/>
    <property type="match status" value="1"/>
</dbReference>
<reference evidence="5" key="2">
    <citation type="submission" date="2025-08" db="UniProtKB">
        <authorList>
            <consortium name="RefSeq"/>
        </authorList>
    </citation>
    <scope>IDENTIFICATION</scope>
    <source>
        <tissue evidence="5">Whole body</tissue>
    </source>
</reference>
<dbReference type="InterPro" id="IPR002110">
    <property type="entry name" value="Ankyrin_rpt"/>
</dbReference>
<evidence type="ECO:0000313" key="5">
    <source>
        <dbReference type="RefSeq" id="XP_064072621.1"/>
    </source>
</evidence>
<dbReference type="Pfam" id="PF00023">
    <property type="entry name" value="Ank"/>
    <property type="match status" value="1"/>
</dbReference>